<gene>
    <name evidence="5" type="ORF">SMN809_LOCUS13784</name>
</gene>
<dbReference type="AlphaFoldDB" id="A0A8S2P4J8"/>
<reference evidence="5" key="1">
    <citation type="submission" date="2021-02" db="EMBL/GenBank/DDBJ databases">
        <authorList>
            <person name="Nowell W R."/>
        </authorList>
    </citation>
    <scope>NUCLEOTIDE SEQUENCE</scope>
</reference>
<dbReference type="SMART" id="SM00028">
    <property type="entry name" value="TPR"/>
    <property type="match status" value="3"/>
</dbReference>
<dbReference type="Gene3D" id="1.10.150.50">
    <property type="entry name" value="Transcription Factor, Ets-1"/>
    <property type="match status" value="1"/>
</dbReference>
<dbReference type="PANTHER" id="PTHR45641">
    <property type="entry name" value="TETRATRICOPEPTIDE REPEAT PROTEIN (AFU_ORTHOLOGUE AFUA_6G03870)"/>
    <property type="match status" value="1"/>
</dbReference>
<dbReference type="Proteomes" id="UP000676336">
    <property type="component" value="Unassembled WGS sequence"/>
</dbReference>
<dbReference type="Pfam" id="PF00536">
    <property type="entry name" value="SAM_1"/>
    <property type="match status" value="1"/>
</dbReference>
<dbReference type="InterPro" id="IPR019734">
    <property type="entry name" value="TPR_rpt"/>
</dbReference>
<proteinExistence type="predicted"/>
<dbReference type="EMBL" id="CAJOBI010005535">
    <property type="protein sequence ID" value="CAF4034979.1"/>
    <property type="molecule type" value="Genomic_DNA"/>
</dbReference>
<dbReference type="Pfam" id="PF13374">
    <property type="entry name" value="TPR_10"/>
    <property type="match status" value="2"/>
</dbReference>
<keyword evidence="1" id="KW-0677">Repeat</keyword>
<organism evidence="5 6">
    <name type="scientific">Rotaria magnacalcarata</name>
    <dbReference type="NCBI Taxonomy" id="392030"/>
    <lineage>
        <taxon>Eukaryota</taxon>
        <taxon>Metazoa</taxon>
        <taxon>Spiralia</taxon>
        <taxon>Gnathifera</taxon>
        <taxon>Rotifera</taxon>
        <taxon>Eurotatoria</taxon>
        <taxon>Bdelloidea</taxon>
        <taxon>Philodinida</taxon>
        <taxon>Philodinidae</taxon>
        <taxon>Rotaria</taxon>
    </lineage>
</organism>
<feature type="domain" description="SAM" evidence="4">
    <location>
        <begin position="167"/>
        <end position="216"/>
    </location>
</feature>
<dbReference type="SMART" id="SM00454">
    <property type="entry name" value="SAM"/>
    <property type="match status" value="1"/>
</dbReference>
<sequence>MGNYLSAMSSYKKALEIREKVLPKNHPDLAASYNNLGVVHTQLNELESARQYYLKVLNIYEERNVTNHPNLAASCNNLALVHEKLDEHSKALEYFERAHNMYAVTLPPEHLRLAITCDNVGTSLENMGEHTKSLQFHEKAITIRRKALPSDHPDLAASYKIVNMTHWTVSEVSGWLELNGFQKYMQVFEDEDIDGVAMMEPTDQDVEQLLSVKQPGGTTKKPTIGAKKRFEAKLNEWKKEQKAKIAVSCNSDKNRSVLVLK</sequence>
<evidence type="ECO:0000256" key="1">
    <source>
        <dbReference type="ARBA" id="ARBA00022737"/>
    </source>
</evidence>
<dbReference type="InterPro" id="IPR001660">
    <property type="entry name" value="SAM"/>
</dbReference>
<keyword evidence="2 3" id="KW-0802">TPR repeat</keyword>
<dbReference type="InterPro" id="IPR011990">
    <property type="entry name" value="TPR-like_helical_dom_sf"/>
</dbReference>
<dbReference type="InterPro" id="IPR013761">
    <property type="entry name" value="SAM/pointed_sf"/>
</dbReference>
<dbReference type="Pfam" id="PF13424">
    <property type="entry name" value="TPR_12"/>
    <property type="match status" value="1"/>
</dbReference>
<comment type="caution">
    <text evidence="5">The sequence shown here is derived from an EMBL/GenBank/DDBJ whole genome shotgun (WGS) entry which is preliminary data.</text>
</comment>
<dbReference type="PANTHER" id="PTHR45641:SF19">
    <property type="entry name" value="NEPHROCYSTIN-3"/>
    <property type="match status" value="1"/>
</dbReference>
<evidence type="ECO:0000313" key="6">
    <source>
        <dbReference type="Proteomes" id="UP000676336"/>
    </source>
</evidence>
<dbReference type="Gene3D" id="1.25.40.10">
    <property type="entry name" value="Tetratricopeptide repeat domain"/>
    <property type="match status" value="1"/>
</dbReference>
<dbReference type="SUPFAM" id="SSF48452">
    <property type="entry name" value="TPR-like"/>
    <property type="match status" value="1"/>
</dbReference>
<accession>A0A8S2P4J8</accession>
<feature type="repeat" description="TPR" evidence="3">
    <location>
        <begin position="30"/>
        <end position="63"/>
    </location>
</feature>
<evidence type="ECO:0000256" key="2">
    <source>
        <dbReference type="ARBA" id="ARBA00022803"/>
    </source>
</evidence>
<name>A0A8S2P4J8_9BILA</name>
<dbReference type="PROSITE" id="PS50005">
    <property type="entry name" value="TPR"/>
    <property type="match status" value="1"/>
</dbReference>
<evidence type="ECO:0000259" key="4">
    <source>
        <dbReference type="PROSITE" id="PS50105"/>
    </source>
</evidence>
<protein>
    <recommendedName>
        <fullName evidence="4">SAM domain-containing protein</fullName>
    </recommendedName>
</protein>
<dbReference type="SUPFAM" id="SSF47769">
    <property type="entry name" value="SAM/Pointed domain"/>
    <property type="match status" value="1"/>
</dbReference>
<evidence type="ECO:0000256" key="3">
    <source>
        <dbReference type="PROSITE-ProRule" id="PRU00339"/>
    </source>
</evidence>
<dbReference type="PROSITE" id="PS50105">
    <property type="entry name" value="SAM_DOMAIN"/>
    <property type="match status" value="1"/>
</dbReference>
<evidence type="ECO:0000313" key="5">
    <source>
        <dbReference type="EMBL" id="CAF4034979.1"/>
    </source>
</evidence>